<reference evidence="1 2" key="1">
    <citation type="submission" date="2016-05" db="EMBL/GenBank/DDBJ databases">
        <title>Microbial solvent formation.</title>
        <authorList>
            <person name="Poehlein A."/>
            <person name="Montoya Solano J.D."/>
            <person name="Flitsch S."/>
            <person name="Krabben P."/>
            <person name="Duerre P."/>
            <person name="Daniel R."/>
        </authorList>
    </citation>
    <scope>NUCLEOTIDE SEQUENCE [LARGE SCALE GENOMIC DNA]</scope>
    <source>
        <strain evidence="1 2">DSM 53</strain>
    </source>
</reference>
<dbReference type="RefSeq" id="WP_077840692.1">
    <property type="nucleotide sequence ID" value="NZ_JABTAE010000001.1"/>
</dbReference>
<sequence length="266" mass="31097">MYIGCSWSKALKFLIEKDSVNIDYIKSGVYGTFNEQFSNMRSMRPILLHGLGYFERTGMKNIEIIDFNFANNLIRKCNSPHYGIHLAIKNSDMYPGMTDENIYEHMSKQIQIFKNNLTVPLLLENIHDLPKERVLPIDHYPYIMPEQISRLLTDNDVSFLLDLTHAKITAQHHGWNIHDYIRELPLNRVVEIHVNGSGYDKDGFISDTHQTMENEDYKLLEWVLNYTNPNIVTLEYNGVESEDDDTIIYSLEKQLNEIQYICNSIK</sequence>
<accession>A0A1S8RR74</accession>
<dbReference type="Gene3D" id="3.20.20.150">
    <property type="entry name" value="Divalent-metal-dependent TIM barrel enzymes"/>
    <property type="match status" value="1"/>
</dbReference>
<protein>
    <recommendedName>
        <fullName evidence="3">DUF692 family protein</fullName>
    </recommendedName>
</protein>
<dbReference type="SUPFAM" id="SSF51658">
    <property type="entry name" value="Xylose isomerase-like"/>
    <property type="match status" value="1"/>
</dbReference>
<evidence type="ECO:0000313" key="1">
    <source>
        <dbReference type="EMBL" id="OOM55609.1"/>
    </source>
</evidence>
<evidence type="ECO:0000313" key="2">
    <source>
        <dbReference type="Proteomes" id="UP000190973"/>
    </source>
</evidence>
<proteinExistence type="predicted"/>
<dbReference type="InterPro" id="IPR036237">
    <property type="entry name" value="Xyl_isomerase-like_sf"/>
</dbReference>
<comment type="caution">
    <text evidence="1">The sequence shown here is derived from an EMBL/GenBank/DDBJ whole genome shotgun (WGS) entry which is preliminary data.</text>
</comment>
<dbReference type="Proteomes" id="UP000190973">
    <property type="component" value="Unassembled WGS sequence"/>
</dbReference>
<dbReference type="EMBL" id="LZZI01000139">
    <property type="protein sequence ID" value="OOM55609.1"/>
    <property type="molecule type" value="Genomic_DNA"/>
</dbReference>
<dbReference type="Pfam" id="PF05114">
    <property type="entry name" value="MbnB_TglH_ChrH"/>
    <property type="match status" value="1"/>
</dbReference>
<evidence type="ECO:0008006" key="3">
    <source>
        <dbReference type="Google" id="ProtNLM"/>
    </source>
</evidence>
<dbReference type="InterPro" id="IPR007801">
    <property type="entry name" value="MbnB/TglH/ChrH"/>
</dbReference>
<organism evidence="1 2">
    <name type="scientific">Clostridium beijerinckii</name>
    <name type="common">Clostridium MP</name>
    <dbReference type="NCBI Taxonomy" id="1520"/>
    <lineage>
        <taxon>Bacteria</taxon>
        <taxon>Bacillati</taxon>
        <taxon>Bacillota</taxon>
        <taxon>Clostridia</taxon>
        <taxon>Eubacteriales</taxon>
        <taxon>Clostridiaceae</taxon>
        <taxon>Clostridium</taxon>
    </lineage>
</organism>
<name>A0A1S8RR74_CLOBE</name>
<gene>
    <name evidence="1" type="ORF">CLBCK_44910</name>
</gene>
<dbReference type="AlphaFoldDB" id="A0A1S8RR74"/>